<accession>A0A645D3Q3</accession>
<name>A0A645D3Q3_9ZZZZ</name>
<proteinExistence type="predicted"/>
<reference evidence="1" key="1">
    <citation type="submission" date="2019-08" db="EMBL/GenBank/DDBJ databases">
        <authorList>
            <person name="Kucharzyk K."/>
            <person name="Murdoch R.W."/>
            <person name="Higgins S."/>
            <person name="Loffler F."/>
        </authorList>
    </citation>
    <scope>NUCLEOTIDE SEQUENCE</scope>
</reference>
<dbReference type="AlphaFoldDB" id="A0A645D3Q3"/>
<sequence>MLNVLLQLGYIVDIVNLAVHANAHIAVLADLFQELPVLPFPGAHGGGNDLHAPFPHGHHLVHHLVDCLASNGLAAFGAVRFSHASIEQAQVIMNLRNRAHGGAGIVGGALLIDTNCRRKPLDVVHIGLFHLAQKLAGIRGEGFHIPSLTLGIDGIKGQGRFPTARKPRKHDKFIARQRKVDIL</sequence>
<organism evidence="1">
    <name type="scientific">bioreactor metagenome</name>
    <dbReference type="NCBI Taxonomy" id="1076179"/>
    <lineage>
        <taxon>unclassified sequences</taxon>
        <taxon>metagenomes</taxon>
        <taxon>ecological metagenomes</taxon>
    </lineage>
</organism>
<gene>
    <name evidence="1" type="ORF">SDC9_130870</name>
</gene>
<protein>
    <submittedName>
        <fullName evidence="1">Uncharacterized protein</fullName>
    </submittedName>
</protein>
<evidence type="ECO:0000313" key="1">
    <source>
        <dbReference type="EMBL" id="MPM83801.1"/>
    </source>
</evidence>
<dbReference type="EMBL" id="VSSQ01032518">
    <property type="protein sequence ID" value="MPM83801.1"/>
    <property type="molecule type" value="Genomic_DNA"/>
</dbReference>
<comment type="caution">
    <text evidence="1">The sequence shown here is derived from an EMBL/GenBank/DDBJ whole genome shotgun (WGS) entry which is preliminary data.</text>
</comment>